<dbReference type="WBParaSite" id="nRc.2.0.1.t21233-RA">
    <property type="protein sequence ID" value="nRc.2.0.1.t21233-RA"/>
    <property type="gene ID" value="nRc.2.0.1.g21233"/>
</dbReference>
<evidence type="ECO:0000313" key="2">
    <source>
        <dbReference type="WBParaSite" id="nRc.2.0.1.t21233-RA"/>
    </source>
</evidence>
<dbReference type="AlphaFoldDB" id="A0A915J670"/>
<name>A0A915J670_ROMCU</name>
<dbReference type="Proteomes" id="UP000887565">
    <property type="component" value="Unplaced"/>
</dbReference>
<reference evidence="2" key="1">
    <citation type="submission" date="2022-11" db="UniProtKB">
        <authorList>
            <consortium name="WormBaseParasite"/>
        </authorList>
    </citation>
    <scope>IDENTIFICATION</scope>
</reference>
<organism evidence="1 2">
    <name type="scientific">Romanomermis culicivorax</name>
    <name type="common">Nematode worm</name>
    <dbReference type="NCBI Taxonomy" id="13658"/>
    <lineage>
        <taxon>Eukaryota</taxon>
        <taxon>Metazoa</taxon>
        <taxon>Ecdysozoa</taxon>
        <taxon>Nematoda</taxon>
        <taxon>Enoplea</taxon>
        <taxon>Dorylaimia</taxon>
        <taxon>Mermithida</taxon>
        <taxon>Mermithoidea</taxon>
        <taxon>Mermithidae</taxon>
        <taxon>Romanomermis</taxon>
    </lineage>
</organism>
<protein>
    <submittedName>
        <fullName evidence="2">Uncharacterized protein</fullName>
    </submittedName>
</protein>
<accession>A0A915J670</accession>
<evidence type="ECO:0000313" key="1">
    <source>
        <dbReference type="Proteomes" id="UP000887565"/>
    </source>
</evidence>
<sequence length="168" mass="18735">MTSNEPAIKFKLLHKFILTVFSNKCVTFCSKSPKSIFLSSWQVSTDVSCSSCVSNFTFCSFFDVIFANSSGDGAPNVDSTLSRTELPIRLAFDKMEFQSPNHDFFSSFCMAVSGVRDIGRFLCINVEFMKRKAASMPNISLCSIILFPLTTICVSRIDLTLKCLVKKL</sequence>
<keyword evidence="1" id="KW-1185">Reference proteome</keyword>
<proteinExistence type="predicted"/>